<evidence type="ECO:0000313" key="4">
    <source>
        <dbReference type="Proteomes" id="UP001500784"/>
    </source>
</evidence>
<reference evidence="3 4" key="1">
    <citation type="journal article" date="2019" name="Int. J. Syst. Evol. Microbiol.">
        <title>The Global Catalogue of Microorganisms (GCM) 10K type strain sequencing project: providing services to taxonomists for standard genome sequencing and annotation.</title>
        <authorList>
            <consortium name="The Broad Institute Genomics Platform"/>
            <consortium name="The Broad Institute Genome Sequencing Center for Infectious Disease"/>
            <person name="Wu L."/>
            <person name="Ma J."/>
        </authorList>
    </citation>
    <scope>NUCLEOTIDE SEQUENCE [LARGE SCALE GENOMIC DNA]</scope>
    <source>
        <strain evidence="3 4">JCM 13316</strain>
    </source>
</reference>
<dbReference type="Gene3D" id="3.90.850.10">
    <property type="entry name" value="Fumarylacetoacetase-like, C-terminal domain"/>
    <property type="match status" value="1"/>
</dbReference>
<protein>
    <submittedName>
        <fullName evidence="3">2-oxo-hepta-3-ene-1,7-dioic acid hydratase</fullName>
    </submittedName>
</protein>
<dbReference type="RefSeq" id="WP_152225087.1">
    <property type="nucleotide sequence ID" value="NZ_BAAALV010000002.1"/>
</dbReference>
<gene>
    <name evidence="3" type="primary">hpaH_1</name>
    <name evidence="3" type="ORF">GCM10009688_07960</name>
</gene>
<dbReference type="Pfam" id="PF01557">
    <property type="entry name" value="FAA_hydrolase"/>
    <property type="match status" value="1"/>
</dbReference>
<sequence length="267" mass="29311">MLTSEQILETARRLEHAAQTRTPMTQLSVQFPDMTIDDAYAVQTAWRQLQISRGRKLAGRKIGLTSRTMQKAQEVDEPDRGFFLDDMMFGDAELIPRDRFIKPRIEVEIVFVLKRDLTGPDLSVTDVLDATAWVQPGLEILDARLEMRDPASGQARKIVDAIGDNAANGGMILGGRPMRPDQVDLRWESAMLYVNGTVEESGVAGAVMNHPAASVAWLANSLAPYGESLEAGIPILSGSFTRPVFANAGDTFHAEFSTMGSVTSRFI</sequence>
<dbReference type="EMBL" id="BAAALV010000002">
    <property type="protein sequence ID" value="GAA1906430.1"/>
    <property type="molecule type" value="Genomic_DNA"/>
</dbReference>
<feature type="domain" description="Fumarylacetoacetase-like C-terminal" evidence="2">
    <location>
        <begin position="88"/>
        <end position="266"/>
    </location>
</feature>
<dbReference type="InterPro" id="IPR050772">
    <property type="entry name" value="Hydratase-Decarb/MhpD_sf"/>
</dbReference>
<dbReference type="PANTHER" id="PTHR30143">
    <property type="entry name" value="ACID HYDRATASE"/>
    <property type="match status" value="1"/>
</dbReference>
<dbReference type="NCBIfam" id="TIGR02312">
    <property type="entry name" value="HpaH"/>
    <property type="match status" value="1"/>
</dbReference>
<comment type="caution">
    <text evidence="3">The sequence shown here is derived from an EMBL/GenBank/DDBJ whole genome shotgun (WGS) entry which is preliminary data.</text>
</comment>
<keyword evidence="1" id="KW-0456">Lyase</keyword>
<keyword evidence="4" id="KW-1185">Reference proteome</keyword>
<dbReference type="PANTHER" id="PTHR30143:SF0">
    <property type="entry name" value="2-KETO-4-PENTENOATE HYDRATASE"/>
    <property type="match status" value="1"/>
</dbReference>
<name>A0ABN2NXZ0_9MICC</name>
<organism evidence="3 4">
    <name type="scientific">Arthrobacter gandavensis</name>
    <dbReference type="NCBI Taxonomy" id="169960"/>
    <lineage>
        <taxon>Bacteria</taxon>
        <taxon>Bacillati</taxon>
        <taxon>Actinomycetota</taxon>
        <taxon>Actinomycetes</taxon>
        <taxon>Micrococcales</taxon>
        <taxon>Micrococcaceae</taxon>
        <taxon>Arthrobacter</taxon>
    </lineage>
</organism>
<evidence type="ECO:0000256" key="1">
    <source>
        <dbReference type="ARBA" id="ARBA00023239"/>
    </source>
</evidence>
<dbReference type="InterPro" id="IPR011234">
    <property type="entry name" value="Fumarylacetoacetase-like_C"/>
</dbReference>
<accession>A0ABN2NXZ0</accession>
<dbReference type="InterPro" id="IPR012690">
    <property type="entry name" value="HpcG"/>
</dbReference>
<evidence type="ECO:0000259" key="2">
    <source>
        <dbReference type="Pfam" id="PF01557"/>
    </source>
</evidence>
<dbReference type="InterPro" id="IPR036663">
    <property type="entry name" value="Fumarylacetoacetase_C_sf"/>
</dbReference>
<dbReference type="Proteomes" id="UP001500784">
    <property type="component" value="Unassembled WGS sequence"/>
</dbReference>
<proteinExistence type="predicted"/>
<dbReference type="SUPFAM" id="SSF56529">
    <property type="entry name" value="FAH"/>
    <property type="match status" value="1"/>
</dbReference>
<evidence type="ECO:0000313" key="3">
    <source>
        <dbReference type="EMBL" id="GAA1906430.1"/>
    </source>
</evidence>